<feature type="compositionally biased region" description="Low complexity" evidence="1">
    <location>
        <begin position="21"/>
        <end position="45"/>
    </location>
</feature>
<evidence type="ECO:0000256" key="1">
    <source>
        <dbReference type="SAM" id="MobiDB-lite"/>
    </source>
</evidence>
<feature type="transmembrane region" description="Helical" evidence="2">
    <location>
        <begin position="190"/>
        <end position="211"/>
    </location>
</feature>
<feature type="region of interest" description="Disordered" evidence="1">
    <location>
        <begin position="1"/>
        <end position="57"/>
    </location>
</feature>
<dbReference type="EMBL" id="JBHSWW010000058">
    <property type="protein sequence ID" value="MFC6753042.1"/>
    <property type="molecule type" value="Genomic_DNA"/>
</dbReference>
<reference evidence="3 4" key="1">
    <citation type="journal article" date="2019" name="Int. J. Syst. Evol. Microbiol.">
        <title>The Global Catalogue of Microorganisms (GCM) 10K type strain sequencing project: providing services to taxonomists for standard genome sequencing and annotation.</title>
        <authorList>
            <consortium name="The Broad Institute Genomics Platform"/>
            <consortium name="The Broad Institute Genome Sequencing Center for Infectious Disease"/>
            <person name="Wu L."/>
            <person name="Ma J."/>
        </authorList>
    </citation>
    <scope>NUCLEOTIDE SEQUENCE [LARGE SCALE GENOMIC DNA]</scope>
    <source>
        <strain evidence="3 4">CGMCC 1.3239</strain>
    </source>
</reference>
<dbReference type="RefSeq" id="WP_379780301.1">
    <property type="nucleotide sequence ID" value="NZ_JBHSWW010000058.1"/>
</dbReference>
<keyword evidence="2" id="KW-1133">Transmembrane helix</keyword>
<evidence type="ECO:0000313" key="3">
    <source>
        <dbReference type="EMBL" id="MFC6753042.1"/>
    </source>
</evidence>
<feature type="compositionally biased region" description="Basic and acidic residues" evidence="1">
    <location>
        <begin position="1"/>
        <end position="15"/>
    </location>
</feature>
<dbReference type="Proteomes" id="UP001596442">
    <property type="component" value="Unassembled WGS sequence"/>
</dbReference>
<evidence type="ECO:0000313" key="4">
    <source>
        <dbReference type="Proteomes" id="UP001596442"/>
    </source>
</evidence>
<name>A0ABD5SAQ9_9EURY</name>
<organism evidence="3 4">
    <name type="scientific">Halorubrum tibetense</name>
    <dbReference type="NCBI Taxonomy" id="175631"/>
    <lineage>
        <taxon>Archaea</taxon>
        <taxon>Methanobacteriati</taxon>
        <taxon>Methanobacteriota</taxon>
        <taxon>Stenosarchaea group</taxon>
        <taxon>Halobacteria</taxon>
        <taxon>Halobacteriales</taxon>
        <taxon>Haloferacaceae</taxon>
        <taxon>Halorubrum</taxon>
    </lineage>
</organism>
<gene>
    <name evidence="3" type="ORF">ACFQEU_06110</name>
</gene>
<accession>A0ABD5SAQ9</accession>
<dbReference type="AlphaFoldDB" id="A0ABD5SAQ9"/>
<keyword evidence="2" id="KW-0812">Transmembrane</keyword>
<evidence type="ECO:0000256" key="2">
    <source>
        <dbReference type="SAM" id="Phobius"/>
    </source>
</evidence>
<comment type="caution">
    <text evidence="3">The sequence shown here is derived from an EMBL/GenBank/DDBJ whole genome shotgun (WGS) entry which is preliminary data.</text>
</comment>
<keyword evidence="2" id="KW-0472">Membrane</keyword>
<proteinExistence type="predicted"/>
<keyword evidence="4" id="KW-1185">Reference proteome</keyword>
<sequence>MPERPSREQSVEHTADSGSVPTDAGPGTADADTATAADPDSDLPTVDPGPDTAVDESLKRRLREAYLNDEEDELVVTAVRMEGDEAVVETRPPHGEATHVERFDAPTDGSLEECTELLAFLDAAGVSPLDLDGLVGARVPATYDPDAGWRIAGESRTERDAEPASTAAVTTRAAAAANAAVDWARTYRDWLIVLLLVGGELLFVVVVIVLFT</sequence>
<protein>
    <submittedName>
        <fullName evidence="3">Uncharacterized protein</fullName>
    </submittedName>
</protein>